<keyword evidence="2 4" id="KW-1133">Transmembrane helix</keyword>
<comment type="caution">
    <text evidence="6">The sequence shown here is derived from an EMBL/GenBank/DDBJ whole genome shotgun (WGS) entry which is preliminary data.</text>
</comment>
<dbReference type="GO" id="GO:0022857">
    <property type="term" value="F:transmembrane transporter activity"/>
    <property type="evidence" value="ECO:0007669"/>
    <property type="project" value="InterPro"/>
</dbReference>
<dbReference type="PANTHER" id="PTHR23518:SF2">
    <property type="entry name" value="MAJOR FACILITATOR SUPERFAMILY TRANSPORTER"/>
    <property type="match status" value="1"/>
</dbReference>
<dbReference type="EMBL" id="QXIS01000009">
    <property type="protein sequence ID" value="RIE06522.1"/>
    <property type="molecule type" value="Genomic_DNA"/>
</dbReference>
<organism evidence="6 7">
    <name type="scientific">Candidatus Cryosericum terrychapinii</name>
    <dbReference type="NCBI Taxonomy" id="2290919"/>
    <lineage>
        <taxon>Bacteria</taxon>
        <taxon>Pseudomonadati</taxon>
        <taxon>Caldisericota/Cryosericota group</taxon>
        <taxon>Candidatus Cryosericota</taxon>
        <taxon>Candidatus Cryosericia</taxon>
        <taxon>Candidatus Cryosericales</taxon>
        <taxon>Candidatus Cryosericaceae</taxon>
        <taxon>Candidatus Cryosericum</taxon>
    </lineage>
</organism>
<evidence type="ECO:0000313" key="6">
    <source>
        <dbReference type="EMBL" id="RIE06522.1"/>
    </source>
</evidence>
<dbReference type="SUPFAM" id="SSF103473">
    <property type="entry name" value="MFS general substrate transporter"/>
    <property type="match status" value="1"/>
</dbReference>
<name>A0A398CV19_9BACT</name>
<keyword evidence="3 4" id="KW-0472">Membrane</keyword>
<dbReference type="PROSITE" id="PS50850">
    <property type="entry name" value="MFS"/>
    <property type="match status" value="1"/>
</dbReference>
<feature type="transmembrane region" description="Helical" evidence="4">
    <location>
        <begin position="12"/>
        <end position="31"/>
    </location>
</feature>
<dbReference type="CDD" id="cd17370">
    <property type="entry name" value="MFS_MJ1317_like"/>
    <property type="match status" value="1"/>
</dbReference>
<sequence>MGQEKPQRKFFGLSQNVFVFGFVSMLTDFSSEVTVKILPLFLANALGVKPAIIGFIEGLAESTATILKWVFGWLSDRMKKRKWLAFSGYAISNVTKPLLYFVSSWPFAAFLRFADRTGKGVRSSPKDALLADSSEKKKLGRSFGYGRSMDTLGSVFGMLAAAGMIAASGSAAAMTLTRSIYQKLIIMVSIPAVLALPLIAAFVRENAPRTGNPRTLNLSLSGFDWRFKTFLIIIVIFTLGNSSDAFLMLKAQKAGLDIVQIFLMLAMWKGVTSALSIPAGILSDRIGRNRVIRAGWLVYALVYLGFGLATQGWQVWALYALYGVYYAMTDGVASALVADLVPQSEKRGTAFGLYNAAVGVSALPASVIAGILWQRINPSAPFIFGSILAFVAMIALTVLMRVSAGTNPTAVT</sequence>
<feature type="transmembrane region" description="Helical" evidence="4">
    <location>
        <begin position="51"/>
        <end position="74"/>
    </location>
</feature>
<dbReference type="OrthoDB" id="9803985at2"/>
<feature type="transmembrane region" description="Helical" evidence="4">
    <location>
        <begin position="379"/>
        <end position="399"/>
    </location>
</feature>
<proteinExistence type="predicted"/>
<feature type="transmembrane region" description="Helical" evidence="4">
    <location>
        <begin position="353"/>
        <end position="373"/>
    </location>
</feature>
<accession>A0A398CV19</accession>
<feature type="domain" description="Major facilitator superfamily (MFS) profile" evidence="5">
    <location>
        <begin position="214"/>
        <end position="412"/>
    </location>
</feature>
<dbReference type="AlphaFoldDB" id="A0A398CV19"/>
<keyword evidence="7" id="KW-1185">Reference proteome</keyword>
<gene>
    <name evidence="6" type="ORF">SMC7_01925</name>
</gene>
<dbReference type="InterPro" id="IPR011701">
    <property type="entry name" value="MFS"/>
</dbReference>
<evidence type="ECO:0000313" key="7">
    <source>
        <dbReference type="Proteomes" id="UP000266328"/>
    </source>
</evidence>
<evidence type="ECO:0000259" key="5">
    <source>
        <dbReference type="PROSITE" id="PS50850"/>
    </source>
</evidence>
<evidence type="ECO:0000256" key="2">
    <source>
        <dbReference type="ARBA" id="ARBA00022989"/>
    </source>
</evidence>
<feature type="transmembrane region" description="Helical" evidence="4">
    <location>
        <begin position="151"/>
        <end position="174"/>
    </location>
</feature>
<evidence type="ECO:0000256" key="1">
    <source>
        <dbReference type="ARBA" id="ARBA00022692"/>
    </source>
</evidence>
<evidence type="ECO:0000256" key="3">
    <source>
        <dbReference type="ARBA" id="ARBA00023136"/>
    </source>
</evidence>
<feature type="transmembrane region" description="Helical" evidence="4">
    <location>
        <begin position="261"/>
        <end position="282"/>
    </location>
</feature>
<protein>
    <submittedName>
        <fullName evidence="6">MFS transporter</fullName>
    </submittedName>
</protein>
<evidence type="ECO:0000256" key="4">
    <source>
        <dbReference type="SAM" id="Phobius"/>
    </source>
</evidence>
<feature type="transmembrane region" description="Helical" evidence="4">
    <location>
        <begin position="180"/>
        <end position="203"/>
    </location>
</feature>
<dbReference type="InterPro" id="IPR036259">
    <property type="entry name" value="MFS_trans_sf"/>
</dbReference>
<dbReference type="Gene3D" id="1.20.1250.20">
    <property type="entry name" value="MFS general substrate transporter like domains"/>
    <property type="match status" value="2"/>
</dbReference>
<feature type="transmembrane region" description="Helical" evidence="4">
    <location>
        <begin position="319"/>
        <end position="341"/>
    </location>
</feature>
<feature type="transmembrane region" description="Helical" evidence="4">
    <location>
        <begin position="294"/>
        <end position="313"/>
    </location>
</feature>
<dbReference type="InterPro" id="IPR020846">
    <property type="entry name" value="MFS_dom"/>
</dbReference>
<dbReference type="PANTHER" id="PTHR23518">
    <property type="entry name" value="C-METHYLTRANSFERASE"/>
    <property type="match status" value="1"/>
</dbReference>
<feature type="transmembrane region" description="Helical" evidence="4">
    <location>
        <begin position="223"/>
        <end position="241"/>
    </location>
</feature>
<dbReference type="Proteomes" id="UP000266328">
    <property type="component" value="Unassembled WGS sequence"/>
</dbReference>
<keyword evidence="1 4" id="KW-0812">Transmembrane</keyword>
<dbReference type="Pfam" id="PF07690">
    <property type="entry name" value="MFS_1"/>
    <property type="match status" value="1"/>
</dbReference>
<reference evidence="6 7" key="1">
    <citation type="submission" date="2018-09" db="EMBL/GenBank/DDBJ databases">
        <title>Discovery and Ecogenomic Context for Candidatus Cryosericales, a Global Caldiserica Order Active in Thawing Permafrost.</title>
        <authorList>
            <person name="Martinez M.A."/>
            <person name="Woodcroft B.J."/>
            <person name="Ignacio Espinoza J.C."/>
            <person name="Zayed A."/>
            <person name="Singleton C.M."/>
            <person name="Boyd J."/>
            <person name="Li Y.-F."/>
            <person name="Purvine S."/>
            <person name="Maughan H."/>
            <person name="Hodgkins S.B."/>
            <person name="Anderson D."/>
            <person name="Sederholm M."/>
            <person name="Temperton B."/>
            <person name="Saleska S.R."/>
            <person name="Tyson G.W."/>
            <person name="Rich V.I."/>
        </authorList>
    </citation>
    <scope>NUCLEOTIDE SEQUENCE [LARGE SCALE GENOMIC DNA]</scope>
    <source>
        <strain evidence="6 7">SMC7</strain>
    </source>
</reference>